<dbReference type="SUPFAM" id="SSF57850">
    <property type="entry name" value="RING/U-box"/>
    <property type="match status" value="1"/>
</dbReference>
<evidence type="ECO:0000256" key="5">
    <source>
        <dbReference type="SAM" id="Coils"/>
    </source>
</evidence>
<evidence type="ECO:0000256" key="1">
    <source>
        <dbReference type="ARBA" id="ARBA00022723"/>
    </source>
</evidence>
<dbReference type="InterPro" id="IPR001841">
    <property type="entry name" value="Znf_RING"/>
</dbReference>
<name>A0ABN7STK7_OIKDI</name>
<evidence type="ECO:0000256" key="2">
    <source>
        <dbReference type="ARBA" id="ARBA00022771"/>
    </source>
</evidence>
<dbReference type="InterPro" id="IPR013083">
    <property type="entry name" value="Znf_RING/FYVE/PHD"/>
</dbReference>
<protein>
    <submittedName>
        <fullName evidence="7">Oidioi.mRNA.OKI2018_I69.chr1.g3318.t1.cds</fullName>
    </submittedName>
</protein>
<proteinExistence type="predicted"/>
<accession>A0ABN7STK7</accession>
<dbReference type="InterPro" id="IPR027370">
    <property type="entry name" value="Znf-RING_euk"/>
</dbReference>
<organism evidence="7 8">
    <name type="scientific">Oikopleura dioica</name>
    <name type="common">Tunicate</name>
    <dbReference type="NCBI Taxonomy" id="34765"/>
    <lineage>
        <taxon>Eukaryota</taxon>
        <taxon>Metazoa</taxon>
        <taxon>Chordata</taxon>
        <taxon>Tunicata</taxon>
        <taxon>Appendicularia</taxon>
        <taxon>Copelata</taxon>
        <taxon>Oikopleuridae</taxon>
        <taxon>Oikopleura</taxon>
    </lineage>
</organism>
<sequence length="618" mass="72338">MKLRAGIDLKRVSDGTSASATKKKVRLDSFESLFPGMLISYGRFGKCYGSECDGVPMETAEYDGYRLCRQCAEKENKEKGEDYFFASDYTFVPSDAKFKCAAYRIDGSCKSLEVSFKDFYLGSCCQPASKWLTENKKGQEVKLKTIRKYYDSLNEKSSFTRRRLDARVKDLWVTEHRLRVEKENFENKLDEMKRQVEEREKYLAHRKKNLENARKEVREIDAEKEPHVKRYKQLLYEYHSVATELSLDYGVKSKEINVMKDKCCICKKEYNLQFMRRKSALATCGHTACYGCFRDARVDYNEDDEALSRKTDYGEASTTASKRAKLDSFESIYPGMLISYGKYGMCYGSGCDGVPMETTVSKFTSKRMCRECLKKEYEDKDDNWRSWEHLFIPSDAKFKCPAFSSDQSCKSGKVSFTEFYLGSCCQPASNWLTENKKGQEIKLKTVRQYVDLLNERRSLATIRVIDQGKDVWQAERELKEEKKRFEKKVEEMKKELENYEKYVTRQREDLEEATKEFREADQEKEPCVKRYKQMLYEYHSVATKLSFDEGISQNEITIDKCAFCNKYYNGDDRRKAVMVNCGHTGCYRCLAYSWNEYECPFADCKKYAGFEDVIKVYD</sequence>
<gene>
    <name evidence="7" type="ORF">OKIOD_LOCUS12083</name>
</gene>
<evidence type="ECO:0000259" key="6">
    <source>
        <dbReference type="PROSITE" id="PS50089"/>
    </source>
</evidence>
<keyword evidence="1" id="KW-0479">Metal-binding</keyword>
<feature type="domain" description="RING-type" evidence="6">
    <location>
        <begin position="561"/>
        <end position="600"/>
    </location>
</feature>
<dbReference type="Gene3D" id="3.30.40.10">
    <property type="entry name" value="Zinc/RING finger domain, C3HC4 (zinc finger)"/>
    <property type="match status" value="1"/>
</dbReference>
<evidence type="ECO:0000313" key="8">
    <source>
        <dbReference type="Proteomes" id="UP001158576"/>
    </source>
</evidence>
<keyword evidence="5" id="KW-0175">Coiled coil</keyword>
<evidence type="ECO:0000256" key="4">
    <source>
        <dbReference type="PROSITE-ProRule" id="PRU00175"/>
    </source>
</evidence>
<evidence type="ECO:0000313" key="7">
    <source>
        <dbReference type="EMBL" id="CAG5107433.1"/>
    </source>
</evidence>
<dbReference type="PROSITE" id="PS50089">
    <property type="entry name" value="ZF_RING_2"/>
    <property type="match status" value="1"/>
</dbReference>
<keyword evidence="2 4" id="KW-0863">Zinc-finger</keyword>
<evidence type="ECO:0000256" key="3">
    <source>
        <dbReference type="ARBA" id="ARBA00022833"/>
    </source>
</evidence>
<dbReference type="SMART" id="SM00184">
    <property type="entry name" value="RING"/>
    <property type="match status" value="2"/>
</dbReference>
<feature type="coiled-coil region" evidence="5">
    <location>
        <begin position="471"/>
        <end position="523"/>
    </location>
</feature>
<dbReference type="Proteomes" id="UP001158576">
    <property type="component" value="Chromosome 1"/>
</dbReference>
<dbReference type="EMBL" id="OU015566">
    <property type="protein sequence ID" value="CAG5107433.1"/>
    <property type="molecule type" value="Genomic_DNA"/>
</dbReference>
<feature type="coiled-coil region" evidence="5">
    <location>
        <begin position="175"/>
        <end position="223"/>
    </location>
</feature>
<reference evidence="7 8" key="1">
    <citation type="submission" date="2021-04" db="EMBL/GenBank/DDBJ databases">
        <authorList>
            <person name="Bliznina A."/>
        </authorList>
    </citation>
    <scope>NUCLEOTIDE SEQUENCE [LARGE SCALE GENOMIC DNA]</scope>
</reference>
<dbReference type="Pfam" id="PF13445">
    <property type="entry name" value="zf-RING_UBOX"/>
    <property type="match status" value="1"/>
</dbReference>
<keyword evidence="3" id="KW-0862">Zinc</keyword>
<keyword evidence="8" id="KW-1185">Reference proteome</keyword>